<comment type="subcellular location">
    <subcellularLocation>
        <location evidence="1">Cytoplasm</location>
        <location evidence="1">Cytoskeleton</location>
    </subcellularLocation>
</comment>
<gene>
    <name evidence="13" type="ORF">SELMODRAFT_783</name>
</gene>
<proteinExistence type="inferred from homology"/>
<accession>D8RDN2</accession>
<dbReference type="GO" id="GO:0007018">
    <property type="term" value="P:microtubule-based movement"/>
    <property type="evidence" value="ECO:0007669"/>
    <property type="project" value="InterPro"/>
</dbReference>
<name>D8RDN2_SELML</name>
<organism evidence="14">
    <name type="scientific">Selaginella moellendorffii</name>
    <name type="common">Spikemoss</name>
    <dbReference type="NCBI Taxonomy" id="88036"/>
    <lineage>
        <taxon>Eukaryota</taxon>
        <taxon>Viridiplantae</taxon>
        <taxon>Streptophyta</taxon>
        <taxon>Embryophyta</taxon>
        <taxon>Tracheophyta</taxon>
        <taxon>Lycopodiopsida</taxon>
        <taxon>Selaginellales</taxon>
        <taxon>Selaginellaceae</taxon>
        <taxon>Selaginella</taxon>
    </lineage>
</organism>
<dbReference type="PANTHER" id="PTHR47969">
    <property type="entry name" value="CHROMOSOME-ASSOCIATED KINESIN KIF4A-RELATED"/>
    <property type="match status" value="1"/>
</dbReference>
<evidence type="ECO:0000256" key="10">
    <source>
        <dbReference type="RuleBase" id="RU000394"/>
    </source>
</evidence>
<dbReference type="InterPro" id="IPR036961">
    <property type="entry name" value="Kinesin_motor_dom_sf"/>
</dbReference>
<feature type="non-terminal residue" evidence="13">
    <location>
        <position position="1"/>
    </location>
</feature>
<comment type="similarity">
    <text evidence="9 10">Belongs to the TRAFAC class myosin-kinesin ATPase superfamily. Kinesin family.</text>
</comment>
<dbReference type="InterPro" id="IPR019821">
    <property type="entry name" value="Kinesin_motor_CS"/>
</dbReference>
<dbReference type="Gene3D" id="3.40.850.10">
    <property type="entry name" value="Kinesin motor domain"/>
    <property type="match status" value="1"/>
</dbReference>
<dbReference type="GO" id="GO:0005524">
    <property type="term" value="F:ATP binding"/>
    <property type="evidence" value="ECO:0007669"/>
    <property type="project" value="UniProtKB-UniRule"/>
</dbReference>
<dbReference type="AlphaFoldDB" id="D8RDN2"/>
<keyword evidence="7 9" id="KW-0505">Motor protein</keyword>
<dbReference type="GO" id="GO:0008017">
    <property type="term" value="F:microtubule binding"/>
    <property type="evidence" value="ECO:0007669"/>
    <property type="project" value="InterPro"/>
</dbReference>
<evidence type="ECO:0000256" key="4">
    <source>
        <dbReference type="ARBA" id="ARBA00022741"/>
    </source>
</evidence>
<feature type="non-terminal residue" evidence="13">
    <location>
        <position position="690"/>
    </location>
</feature>
<sequence>ERVQVVVRCRPMSHQEAMDGRQCCIVVDQQEKTIEVSGDGRRGSSNDSNIKVFTFDRVYDSKCTQNQLYQEVAHPIVQSVMHGYNGTVLAYGQTASGKTYTMEGFDDSPELRGIIPHAFEEIFSHISQSQSSDRFLVRASYLEIYNEEIRDLLAPSTSPGARLELKESPDAGVYVRNLTCLTVHSLSDIIRLLMVGKKNRSVGATLMNQDSSRSHSIFTITVETSVEDPETGLHIRVGKLNLVDLAGSERMSKTGATGDRLKELTNINWSLTALGNVISALVDGRSTHIPYRDSKLTRLLQDSLGGNTRTVMVANIGPADYNYEESVSTLRYANRAKSIKNKPRINEDPKDALLREFQAEIIRFIGLICVLKLMNSENCVNRLKAQLSGDAVNDLTKEICTLKNEKEMVEKNLRNLRQQAGCLRAEKERSDEEKQKLTEQLLKQLKDMQTHYESFAKEKEDRDFLTNKLRALEDKVLHGSNNDNEKLVEKAKQQEEELALYQHHIQERQQLDEERQRKIAELEVKCSTMEEELEMKTTKFRKLMACYQQSKADLASLRTELQDTIHEFHRERTDLLLSLRSLEQQHQLKSLVIEKFIPSEELAKIMKRVEWDDETERWVFQSMVANFQSGMSPFIVDPANKQPLQRPASAVGRSRPPGSRYHSYMLALPRMDNVLKIGLDIPKHTLYDYE</sequence>
<dbReference type="KEGG" id="smo:SELMODRAFT_783"/>
<dbReference type="InParanoid" id="D8RDN2"/>
<evidence type="ECO:0000313" key="14">
    <source>
        <dbReference type="Proteomes" id="UP000001514"/>
    </source>
</evidence>
<feature type="domain" description="Kinesin motor" evidence="12">
    <location>
        <begin position="2"/>
        <end position="339"/>
    </location>
</feature>
<dbReference type="InterPro" id="IPR027417">
    <property type="entry name" value="P-loop_NTPase"/>
</dbReference>
<keyword evidence="14" id="KW-1185">Reference proteome</keyword>
<dbReference type="PRINTS" id="PR00380">
    <property type="entry name" value="KINESINHEAVY"/>
</dbReference>
<evidence type="ECO:0000256" key="1">
    <source>
        <dbReference type="ARBA" id="ARBA00004245"/>
    </source>
</evidence>
<evidence type="ECO:0000313" key="13">
    <source>
        <dbReference type="EMBL" id="EFJ29284.1"/>
    </source>
</evidence>
<evidence type="ECO:0000256" key="11">
    <source>
        <dbReference type="SAM" id="Coils"/>
    </source>
</evidence>
<evidence type="ECO:0000256" key="6">
    <source>
        <dbReference type="ARBA" id="ARBA00023054"/>
    </source>
</evidence>
<dbReference type="SMART" id="SM00129">
    <property type="entry name" value="KISc"/>
    <property type="match status" value="1"/>
</dbReference>
<evidence type="ECO:0000256" key="3">
    <source>
        <dbReference type="ARBA" id="ARBA00022701"/>
    </source>
</evidence>
<protein>
    <recommendedName>
        <fullName evidence="10">Kinesin-like protein</fullName>
    </recommendedName>
</protein>
<dbReference type="FunFam" id="3.40.850.10:FF:000029">
    <property type="entry name" value="Kinesin-like protein KIF17"/>
    <property type="match status" value="1"/>
</dbReference>
<evidence type="ECO:0000256" key="5">
    <source>
        <dbReference type="ARBA" id="ARBA00022840"/>
    </source>
</evidence>
<evidence type="ECO:0000256" key="9">
    <source>
        <dbReference type="PROSITE-ProRule" id="PRU00283"/>
    </source>
</evidence>
<dbReference type="Proteomes" id="UP000001514">
    <property type="component" value="Unassembled WGS sequence"/>
</dbReference>
<keyword evidence="8" id="KW-0206">Cytoskeleton</keyword>
<evidence type="ECO:0000256" key="2">
    <source>
        <dbReference type="ARBA" id="ARBA00022490"/>
    </source>
</evidence>
<dbReference type="STRING" id="88036.D8RDN2"/>
<dbReference type="InterPro" id="IPR001752">
    <property type="entry name" value="Kinesin_motor_dom"/>
</dbReference>
<dbReference type="InterPro" id="IPR027640">
    <property type="entry name" value="Kinesin-like_fam"/>
</dbReference>
<evidence type="ECO:0000256" key="7">
    <source>
        <dbReference type="ARBA" id="ARBA00023175"/>
    </source>
</evidence>
<evidence type="ECO:0000256" key="8">
    <source>
        <dbReference type="ARBA" id="ARBA00023212"/>
    </source>
</evidence>
<evidence type="ECO:0000259" key="12">
    <source>
        <dbReference type="PROSITE" id="PS50067"/>
    </source>
</evidence>
<keyword evidence="4 9" id="KW-0547">Nucleotide-binding</keyword>
<dbReference type="PROSITE" id="PS50067">
    <property type="entry name" value="KINESIN_MOTOR_2"/>
    <property type="match status" value="1"/>
</dbReference>
<keyword evidence="2" id="KW-0963">Cytoplasm</keyword>
<dbReference type="OMA" id="NMRKHIE"/>
<dbReference type="GO" id="GO:0003777">
    <property type="term" value="F:microtubule motor activity"/>
    <property type="evidence" value="ECO:0007669"/>
    <property type="project" value="InterPro"/>
</dbReference>
<keyword evidence="5 9" id="KW-0067">ATP-binding</keyword>
<dbReference type="HOGENOM" id="CLU_001485_22_3_1"/>
<dbReference type="Gramene" id="EFJ29284">
    <property type="protein sequence ID" value="EFJ29284"/>
    <property type="gene ID" value="SELMODRAFT_783"/>
</dbReference>
<feature type="coiled-coil region" evidence="11">
    <location>
        <begin position="406"/>
        <end position="567"/>
    </location>
</feature>
<dbReference type="EMBL" id="GL377577">
    <property type="protein sequence ID" value="EFJ29284.1"/>
    <property type="molecule type" value="Genomic_DNA"/>
</dbReference>
<feature type="binding site" evidence="9">
    <location>
        <begin position="92"/>
        <end position="99"/>
    </location>
    <ligand>
        <name>ATP</name>
        <dbReference type="ChEBI" id="CHEBI:30616"/>
    </ligand>
</feature>
<dbReference type="PANTHER" id="PTHR47969:SF21">
    <property type="entry name" value="KINESIN-LIKE PROTEIN"/>
    <property type="match status" value="1"/>
</dbReference>
<dbReference type="GO" id="GO:0005874">
    <property type="term" value="C:microtubule"/>
    <property type="evidence" value="ECO:0007669"/>
    <property type="project" value="UniProtKB-KW"/>
</dbReference>
<dbReference type="Pfam" id="PF00225">
    <property type="entry name" value="Kinesin"/>
    <property type="match status" value="1"/>
</dbReference>
<keyword evidence="3 10" id="KW-0493">Microtubule</keyword>
<keyword evidence="6 11" id="KW-0175">Coiled coil</keyword>
<reference evidence="13 14" key="1">
    <citation type="journal article" date="2011" name="Science">
        <title>The Selaginella genome identifies genetic changes associated with the evolution of vascular plants.</title>
        <authorList>
            <person name="Banks J.A."/>
            <person name="Nishiyama T."/>
            <person name="Hasebe M."/>
            <person name="Bowman J.L."/>
            <person name="Gribskov M."/>
            <person name="dePamphilis C."/>
            <person name="Albert V.A."/>
            <person name="Aono N."/>
            <person name="Aoyama T."/>
            <person name="Ambrose B.A."/>
            <person name="Ashton N.W."/>
            <person name="Axtell M.J."/>
            <person name="Barker E."/>
            <person name="Barker M.S."/>
            <person name="Bennetzen J.L."/>
            <person name="Bonawitz N.D."/>
            <person name="Chapple C."/>
            <person name="Cheng C."/>
            <person name="Correa L.G."/>
            <person name="Dacre M."/>
            <person name="DeBarry J."/>
            <person name="Dreyer I."/>
            <person name="Elias M."/>
            <person name="Engstrom E.M."/>
            <person name="Estelle M."/>
            <person name="Feng L."/>
            <person name="Finet C."/>
            <person name="Floyd S.K."/>
            <person name="Frommer W.B."/>
            <person name="Fujita T."/>
            <person name="Gramzow L."/>
            <person name="Gutensohn M."/>
            <person name="Harholt J."/>
            <person name="Hattori M."/>
            <person name="Heyl A."/>
            <person name="Hirai T."/>
            <person name="Hiwatashi Y."/>
            <person name="Ishikawa M."/>
            <person name="Iwata M."/>
            <person name="Karol K.G."/>
            <person name="Koehler B."/>
            <person name="Kolukisaoglu U."/>
            <person name="Kubo M."/>
            <person name="Kurata T."/>
            <person name="Lalonde S."/>
            <person name="Li K."/>
            <person name="Li Y."/>
            <person name="Litt A."/>
            <person name="Lyons E."/>
            <person name="Manning G."/>
            <person name="Maruyama T."/>
            <person name="Michael T.P."/>
            <person name="Mikami K."/>
            <person name="Miyazaki S."/>
            <person name="Morinaga S."/>
            <person name="Murata T."/>
            <person name="Mueller-Roeber B."/>
            <person name="Nelson D.R."/>
            <person name="Obara M."/>
            <person name="Oguri Y."/>
            <person name="Olmstead R.G."/>
            <person name="Onodera N."/>
            <person name="Petersen B.L."/>
            <person name="Pils B."/>
            <person name="Prigge M."/>
            <person name="Rensing S.A."/>
            <person name="Riano-Pachon D.M."/>
            <person name="Roberts A.W."/>
            <person name="Sato Y."/>
            <person name="Scheller H.V."/>
            <person name="Schulz B."/>
            <person name="Schulz C."/>
            <person name="Shakirov E.V."/>
            <person name="Shibagaki N."/>
            <person name="Shinohara N."/>
            <person name="Shippen D.E."/>
            <person name="Soerensen I."/>
            <person name="Sotooka R."/>
            <person name="Sugimoto N."/>
            <person name="Sugita M."/>
            <person name="Sumikawa N."/>
            <person name="Tanurdzic M."/>
            <person name="Theissen G."/>
            <person name="Ulvskov P."/>
            <person name="Wakazuki S."/>
            <person name="Weng J.K."/>
            <person name="Willats W.W."/>
            <person name="Wipf D."/>
            <person name="Wolf P.G."/>
            <person name="Yang L."/>
            <person name="Zimmer A.D."/>
            <person name="Zhu Q."/>
            <person name="Mitros T."/>
            <person name="Hellsten U."/>
            <person name="Loque D."/>
            <person name="Otillar R."/>
            <person name="Salamov A."/>
            <person name="Schmutz J."/>
            <person name="Shapiro H."/>
            <person name="Lindquist E."/>
            <person name="Lucas S."/>
            <person name="Rokhsar D."/>
            <person name="Grigoriev I.V."/>
        </authorList>
    </citation>
    <scope>NUCLEOTIDE SEQUENCE [LARGE SCALE GENOMIC DNA]</scope>
</reference>
<dbReference type="PROSITE" id="PS00411">
    <property type="entry name" value="KINESIN_MOTOR_1"/>
    <property type="match status" value="1"/>
</dbReference>
<dbReference type="SUPFAM" id="SSF52540">
    <property type="entry name" value="P-loop containing nucleoside triphosphate hydrolases"/>
    <property type="match status" value="1"/>
</dbReference>
<dbReference type="eggNOG" id="KOG4280">
    <property type="taxonomic scope" value="Eukaryota"/>
</dbReference>